<dbReference type="EMBL" id="APAU02000001">
    <property type="protein sequence ID" value="EUB65133.1"/>
    <property type="molecule type" value="Genomic_DNA"/>
</dbReference>
<name>W6UUZ8_ECHGR</name>
<keyword evidence="1" id="KW-0472">Membrane</keyword>
<protein>
    <submittedName>
        <fullName evidence="2">Uncharacterized protein</fullName>
    </submittedName>
</protein>
<feature type="transmembrane region" description="Helical" evidence="1">
    <location>
        <begin position="52"/>
        <end position="71"/>
    </location>
</feature>
<proteinExistence type="predicted"/>
<evidence type="ECO:0000313" key="3">
    <source>
        <dbReference type="Proteomes" id="UP000019149"/>
    </source>
</evidence>
<organism evidence="2 3">
    <name type="scientific">Echinococcus granulosus</name>
    <name type="common">Hydatid tapeworm</name>
    <dbReference type="NCBI Taxonomy" id="6210"/>
    <lineage>
        <taxon>Eukaryota</taxon>
        <taxon>Metazoa</taxon>
        <taxon>Spiralia</taxon>
        <taxon>Lophotrochozoa</taxon>
        <taxon>Platyhelminthes</taxon>
        <taxon>Cestoda</taxon>
        <taxon>Eucestoda</taxon>
        <taxon>Cyclophyllidea</taxon>
        <taxon>Taeniidae</taxon>
        <taxon>Echinococcus</taxon>
        <taxon>Echinococcus granulosus group</taxon>
    </lineage>
</organism>
<evidence type="ECO:0000313" key="2">
    <source>
        <dbReference type="EMBL" id="EUB65133.1"/>
    </source>
</evidence>
<keyword evidence="1" id="KW-0812">Transmembrane</keyword>
<dbReference type="Proteomes" id="UP000019149">
    <property type="component" value="Unassembled WGS sequence"/>
</dbReference>
<dbReference type="KEGG" id="egl:EGR_00402"/>
<dbReference type="RefSeq" id="XP_024356329.1">
    <property type="nucleotide sequence ID" value="XM_024489651.1"/>
</dbReference>
<accession>W6UUZ8</accession>
<keyword evidence="1" id="KW-1133">Transmembrane helix</keyword>
<evidence type="ECO:0000256" key="1">
    <source>
        <dbReference type="SAM" id="Phobius"/>
    </source>
</evidence>
<keyword evidence="3" id="KW-1185">Reference proteome</keyword>
<dbReference type="AlphaFoldDB" id="W6UUZ8"/>
<gene>
    <name evidence="2" type="ORF">EGR_00402</name>
</gene>
<sequence length="266" mass="30305">MVNHDNSMNAFLVKNGNGLETGFLQYLAFLRLTNSPINIPALRDTSLLRGQLLSNIATATFVSISLLFLIYHFLFKMAFFTFMSVLRVLMLVPRKLIAVSDTGKSCKLVIYALKEKKHYSVQLNYSLLTCANNTHYIILSFRVKPISQESTGGNNIGEGQMTCMEHIDDTKTVSTAFWNKDRHGRIHLVMLQLASSQLEITDIGLIKLKSVLKTLQKIELPSIFNHYHNTYGKLSKKSHLECFLCREMSFHYSVLYHERSVYLQGG</sequence>
<dbReference type="GeneID" id="36336117"/>
<reference evidence="2 3" key="1">
    <citation type="journal article" date="2013" name="Nat. Genet.">
        <title>The genome of the hydatid tapeworm Echinococcus granulosus.</title>
        <authorList>
            <person name="Zheng H."/>
            <person name="Zhang W."/>
            <person name="Zhang L."/>
            <person name="Zhang Z."/>
            <person name="Li J."/>
            <person name="Lu G."/>
            <person name="Zhu Y."/>
            <person name="Wang Y."/>
            <person name="Huang Y."/>
            <person name="Liu J."/>
            <person name="Kang H."/>
            <person name="Chen J."/>
            <person name="Wang L."/>
            <person name="Chen A."/>
            <person name="Yu S."/>
            <person name="Gao Z."/>
            <person name="Jin L."/>
            <person name="Gu W."/>
            <person name="Wang Z."/>
            <person name="Zhao L."/>
            <person name="Shi B."/>
            <person name="Wen H."/>
            <person name="Lin R."/>
            <person name="Jones M.K."/>
            <person name="Brejova B."/>
            <person name="Vinar T."/>
            <person name="Zhao G."/>
            <person name="McManus D.P."/>
            <person name="Chen Z."/>
            <person name="Zhou Y."/>
            <person name="Wang S."/>
        </authorList>
    </citation>
    <scope>NUCLEOTIDE SEQUENCE [LARGE SCALE GENOMIC DNA]</scope>
</reference>
<comment type="caution">
    <text evidence="2">The sequence shown here is derived from an EMBL/GenBank/DDBJ whole genome shotgun (WGS) entry which is preliminary data.</text>
</comment>
<dbReference type="CTD" id="36336117"/>